<accession>A0A9R1XFK5</accession>
<evidence type="ECO:0000256" key="1">
    <source>
        <dbReference type="SAM" id="MobiDB-lite"/>
    </source>
</evidence>
<protein>
    <recommendedName>
        <fullName evidence="4">Zinc finger PMZ-type domain-containing protein</fullName>
    </recommendedName>
</protein>
<comment type="caution">
    <text evidence="2">The sequence shown here is derived from an EMBL/GenBank/DDBJ whole genome shotgun (WGS) entry which is preliminary data.</text>
</comment>
<feature type="region of interest" description="Disordered" evidence="1">
    <location>
        <begin position="270"/>
        <end position="299"/>
    </location>
</feature>
<name>A0A9R1XFK5_LACSA</name>
<feature type="compositionally biased region" description="Basic residues" evidence="1">
    <location>
        <begin position="344"/>
        <end position="360"/>
    </location>
</feature>
<evidence type="ECO:0000313" key="2">
    <source>
        <dbReference type="EMBL" id="KAJ0208309.1"/>
    </source>
</evidence>
<dbReference type="AlphaFoldDB" id="A0A9R1XFK5"/>
<evidence type="ECO:0000313" key="3">
    <source>
        <dbReference type="Proteomes" id="UP000235145"/>
    </source>
</evidence>
<organism evidence="2 3">
    <name type="scientific">Lactuca sativa</name>
    <name type="common">Garden lettuce</name>
    <dbReference type="NCBI Taxonomy" id="4236"/>
    <lineage>
        <taxon>Eukaryota</taxon>
        <taxon>Viridiplantae</taxon>
        <taxon>Streptophyta</taxon>
        <taxon>Embryophyta</taxon>
        <taxon>Tracheophyta</taxon>
        <taxon>Spermatophyta</taxon>
        <taxon>Magnoliopsida</taxon>
        <taxon>eudicotyledons</taxon>
        <taxon>Gunneridae</taxon>
        <taxon>Pentapetalae</taxon>
        <taxon>asterids</taxon>
        <taxon>campanulids</taxon>
        <taxon>Asterales</taxon>
        <taxon>Asteraceae</taxon>
        <taxon>Cichorioideae</taxon>
        <taxon>Cichorieae</taxon>
        <taxon>Lactucinae</taxon>
        <taxon>Lactuca</taxon>
    </lineage>
</organism>
<keyword evidence="3" id="KW-1185">Reference proteome</keyword>
<dbReference type="EMBL" id="NBSK02000005">
    <property type="protein sequence ID" value="KAJ0208309.1"/>
    <property type="molecule type" value="Genomic_DNA"/>
</dbReference>
<reference evidence="2 3" key="1">
    <citation type="journal article" date="2017" name="Nat. Commun.">
        <title>Genome assembly with in vitro proximity ligation data and whole-genome triplication in lettuce.</title>
        <authorList>
            <person name="Reyes-Chin-Wo S."/>
            <person name="Wang Z."/>
            <person name="Yang X."/>
            <person name="Kozik A."/>
            <person name="Arikit S."/>
            <person name="Song C."/>
            <person name="Xia L."/>
            <person name="Froenicke L."/>
            <person name="Lavelle D.O."/>
            <person name="Truco M.J."/>
            <person name="Xia R."/>
            <person name="Zhu S."/>
            <person name="Xu C."/>
            <person name="Xu H."/>
            <person name="Xu X."/>
            <person name="Cox K."/>
            <person name="Korf I."/>
            <person name="Meyers B.C."/>
            <person name="Michelmore R.W."/>
        </authorList>
    </citation>
    <scope>NUCLEOTIDE SEQUENCE [LARGE SCALE GENOMIC DNA]</scope>
    <source>
        <strain evidence="3">cv. Salinas</strain>
        <tissue evidence="2">Seedlings</tissue>
    </source>
</reference>
<gene>
    <name evidence="2" type="ORF">LSAT_V11C500247230</name>
</gene>
<dbReference type="PANTHER" id="PTHR31973:SF189">
    <property type="entry name" value="TRANSPOSASE, MUDR, PLANT, MULE TRANSPOSASE DOMAIN PROTEIN-RELATED"/>
    <property type="match status" value="1"/>
</dbReference>
<sequence>MDDIDSGLGAGITLLSDGHKLSIGVARSSKIRLNTDNVPDTLWLILLKGLLVNISGSFFWRPVKASTKQKFKHVMEKIKSLDTQAYDYLIDRDPTTWSKAFFKEGRDCDAVGNGVSESFNYAIRHSRRKPIITMLEEIMIFVMERIYSKRVEGNEWDLTICTSIRKLIQDLKVKQRLWGVTPCGYQKYEVRFNDTAYGVDLLAKTCAYRIWKLTGIPCLHGVSAIYSLNKHAETYVSQSYSKKAYLKCYNYSINPLNGSDMWQEVPYQRPLPPEKRRLPGRPSVKMQRDAMEKELSGPVRHSVTRRGALIRCIIETSIFLQHQVPPGVVEQDQVNHNQQQQPNHLHHHHQQPNHLHHHHQQLQGLSQERPQLVEVDRGNF</sequence>
<feature type="region of interest" description="Disordered" evidence="1">
    <location>
        <begin position="333"/>
        <end position="380"/>
    </location>
</feature>
<dbReference type="Proteomes" id="UP000235145">
    <property type="component" value="Unassembled WGS sequence"/>
</dbReference>
<feature type="compositionally biased region" description="Basic and acidic residues" evidence="1">
    <location>
        <begin position="286"/>
        <end position="295"/>
    </location>
</feature>
<dbReference type="PANTHER" id="PTHR31973">
    <property type="entry name" value="POLYPROTEIN, PUTATIVE-RELATED"/>
    <property type="match status" value="1"/>
</dbReference>
<evidence type="ECO:0008006" key="4">
    <source>
        <dbReference type="Google" id="ProtNLM"/>
    </source>
</evidence>
<proteinExistence type="predicted"/>